<accession>A0ACB7Z8R4</accession>
<proteinExistence type="predicted"/>
<dbReference type="Proteomes" id="UP000828048">
    <property type="component" value="Chromosome 4"/>
</dbReference>
<sequence length="785" mass="87929">MKYANDCPQLQIATKNKTSGLIGDAKALKLPQIPFNSLALSRLLQSNFSTAHSLTHTFMNAILSPNFLKHPNTNHLNKLPILLLSPRYATTPSATQFTYTTINQPLTSIQCGSLLQSLTNTKSLKIGQKLHAHMISCNTLRNNTYLDTKLAAFYANCGRMIEAQLIFDQIVLKNVFLWNSMIRGYACNGHSMKSLVLYREMMSFGQKPDNFTYPFVLKACGDLGVVEIGRRVHCEVVVCGFEADVYVGNCLLAMYSKFGKMDMVKMVFDRMLERDLTSWNTMISGYVRNGEPEEAFSIYEMMGRTGLVADCATLLGILSACTDLFALELGKAIHGYVVRNNLLRINCFLINSLIELYCSCNCMVAARQCFKEVTWKDTVSWNSLVSGYSKNADALESLRLFCQMILDGVDPDQVTLMAVLGACDQITALQFSMSVHSYIIKKGFRSHSMVGTALIDAYSKCGYLACSRQVFDEMTEKTLVSWSAMVSGYGIHGMGREALSIFHNMVVNGIAPDEGAFTTVLTACSHAGLVNEGKDIFHSLKKRYNVQPRLAHFSCLVDLLGRAGNLDEAYDFIKAMEIRPTSDMWASLLSACRLHKNVELAELSAQRVFEMNPKGVGSYICLSNLYASEKRWDDVEKVRALVRQKGLRKPPGFSFTELGKVVHRFLVGDKSHEQKDAIYAKLNELSQRLKEVGHKPDTSSVLYDVEGEVKEKMLWDHSERLAIAFALINTGPGTVIRITKNLRVCADCHTVSKLISKLMCREIVMRDIRRFHHFKDGICSCGDYW</sequence>
<dbReference type="EMBL" id="CM037154">
    <property type="protein sequence ID" value="KAH7861811.1"/>
    <property type="molecule type" value="Genomic_DNA"/>
</dbReference>
<protein>
    <submittedName>
        <fullName evidence="1">Uncharacterized protein</fullName>
    </submittedName>
</protein>
<reference evidence="1 2" key="1">
    <citation type="journal article" date="2021" name="Hortic Res">
        <title>High-quality reference genome and annotation aids understanding of berry development for evergreen blueberry (Vaccinium darrowii).</title>
        <authorList>
            <person name="Yu J."/>
            <person name="Hulse-Kemp A.M."/>
            <person name="Babiker E."/>
            <person name="Staton M."/>
        </authorList>
    </citation>
    <scope>NUCLEOTIDE SEQUENCE [LARGE SCALE GENOMIC DNA]</scope>
    <source>
        <strain evidence="2">cv. NJ 8807/NJ 8810</strain>
        <tissue evidence="1">Young leaf</tissue>
    </source>
</reference>
<organism evidence="1 2">
    <name type="scientific">Vaccinium darrowii</name>
    <dbReference type="NCBI Taxonomy" id="229202"/>
    <lineage>
        <taxon>Eukaryota</taxon>
        <taxon>Viridiplantae</taxon>
        <taxon>Streptophyta</taxon>
        <taxon>Embryophyta</taxon>
        <taxon>Tracheophyta</taxon>
        <taxon>Spermatophyta</taxon>
        <taxon>Magnoliopsida</taxon>
        <taxon>eudicotyledons</taxon>
        <taxon>Gunneridae</taxon>
        <taxon>Pentapetalae</taxon>
        <taxon>asterids</taxon>
        <taxon>Ericales</taxon>
        <taxon>Ericaceae</taxon>
        <taxon>Vaccinioideae</taxon>
        <taxon>Vaccinieae</taxon>
        <taxon>Vaccinium</taxon>
    </lineage>
</organism>
<evidence type="ECO:0000313" key="2">
    <source>
        <dbReference type="Proteomes" id="UP000828048"/>
    </source>
</evidence>
<evidence type="ECO:0000313" key="1">
    <source>
        <dbReference type="EMBL" id="KAH7861811.1"/>
    </source>
</evidence>
<comment type="caution">
    <text evidence="1">The sequence shown here is derived from an EMBL/GenBank/DDBJ whole genome shotgun (WGS) entry which is preliminary data.</text>
</comment>
<keyword evidence="2" id="KW-1185">Reference proteome</keyword>
<name>A0ACB7Z8R4_9ERIC</name>
<gene>
    <name evidence="1" type="ORF">Vadar_031147</name>
</gene>